<dbReference type="InterPro" id="IPR036397">
    <property type="entry name" value="RNaseH_sf"/>
</dbReference>
<evidence type="ECO:0000313" key="3">
    <source>
        <dbReference type="EMBL" id="KAK5649386.1"/>
    </source>
</evidence>
<dbReference type="InterPro" id="IPR041426">
    <property type="entry name" value="Mos1_HTH"/>
</dbReference>
<accession>A0AAN7ZVS2</accession>
<evidence type="ECO:0000256" key="1">
    <source>
        <dbReference type="SAM" id="MobiDB-lite"/>
    </source>
</evidence>
<organism evidence="3 4">
    <name type="scientific">Pyrocoelia pectoralis</name>
    <dbReference type="NCBI Taxonomy" id="417401"/>
    <lineage>
        <taxon>Eukaryota</taxon>
        <taxon>Metazoa</taxon>
        <taxon>Ecdysozoa</taxon>
        <taxon>Arthropoda</taxon>
        <taxon>Hexapoda</taxon>
        <taxon>Insecta</taxon>
        <taxon>Pterygota</taxon>
        <taxon>Neoptera</taxon>
        <taxon>Endopterygota</taxon>
        <taxon>Coleoptera</taxon>
        <taxon>Polyphaga</taxon>
        <taxon>Elateriformia</taxon>
        <taxon>Elateroidea</taxon>
        <taxon>Lampyridae</taxon>
        <taxon>Lampyrinae</taxon>
        <taxon>Pyrocoelia</taxon>
    </lineage>
</organism>
<dbReference type="Gene3D" id="3.30.420.10">
    <property type="entry name" value="Ribonuclease H-like superfamily/Ribonuclease H"/>
    <property type="match status" value="1"/>
</dbReference>
<reference evidence="3 4" key="1">
    <citation type="journal article" date="2024" name="Insects">
        <title>An Improved Chromosome-Level Genome Assembly of the Firefly Pyrocoelia pectoralis.</title>
        <authorList>
            <person name="Fu X."/>
            <person name="Meyer-Rochow V.B."/>
            <person name="Ballantyne L."/>
            <person name="Zhu X."/>
        </authorList>
    </citation>
    <scope>NUCLEOTIDE SEQUENCE [LARGE SCALE GENOMIC DNA]</scope>
    <source>
        <strain evidence="3">XCY_ONT2</strain>
    </source>
</reference>
<evidence type="ECO:0000313" key="4">
    <source>
        <dbReference type="Proteomes" id="UP001329430"/>
    </source>
</evidence>
<feature type="domain" description="Mos1 transposase HTH" evidence="2">
    <location>
        <begin position="14"/>
        <end position="53"/>
    </location>
</feature>
<dbReference type="Pfam" id="PF17906">
    <property type="entry name" value="HTH_48"/>
    <property type="match status" value="1"/>
</dbReference>
<keyword evidence="4" id="KW-1185">Reference proteome</keyword>
<protein>
    <recommendedName>
        <fullName evidence="2">Mos1 transposase HTH domain-containing protein</fullName>
    </recommendedName>
</protein>
<dbReference type="PANTHER" id="PTHR46060">
    <property type="entry name" value="MARINER MOS1 TRANSPOSASE-LIKE PROTEIN"/>
    <property type="match status" value="1"/>
</dbReference>
<name>A0AAN7ZVS2_9COLE</name>
<evidence type="ECO:0000259" key="2">
    <source>
        <dbReference type="Pfam" id="PF17906"/>
    </source>
</evidence>
<gene>
    <name evidence="3" type="ORF">RI129_000415</name>
</gene>
<dbReference type="InterPro" id="IPR052709">
    <property type="entry name" value="Transposase-MT_Hybrid"/>
</dbReference>
<dbReference type="AlphaFoldDB" id="A0AAN7ZVS2"/>
<comment type="caution">
    <text evidence="3">The sequence shown here is derived from an EMBL/GenBank/DDBJ whole genome shotgun (WGS) entry which is preliminary data.</text>
</comment>
<proteinExistence type="predicted"/>
<dbReference type="GO" id="GO:0003676">
    <property type="term" value="F:nucleic acid binding"/>
    <property type="evidence" value="ECO:0007669"/>
    <property type="project" value="InterPro"/>
</dbReference>
<dbReference type="EMBL" id="JAVRBK010000001">
    <property type="protein sequence ID" value="KAK5649386.1"/>
    <property type="molecule type" value="Genomic_DNA"/>
</dbReference>
<feature type="region of interest" description="Disordered" evidence="1">
    <location>
        <begin position="52"/>
        <end position="71"/>
    </location>
</feature>
<dbReference type="Gene3D" id="1.10.10.1450">
    <property type="match status" value="1"/>
</dbReference>
<sequence length="130" mass="15166">MEQRNTEQWYAIKFFVKLVDSVKETYGKLVKVLGDEALSHAEVFRWHKDFKNGRESVGDEPRSGRPVETRTDNNLCAKMVPKNISAKQKHERMSISQDCLEQVEADPALLDRVITGDESWYFQYDPETKR</sequence>
<dbReference type="Proteomes" id="UP001329430">
    <property type="component" value="Chromosome 1"/>
</dbReference>
<dbReference type="PANTHER" id="PTHR46060:SF1">
    <property type="entry name" value="MARINER MOS1 TRANSPOSASE-LIKE PROTEIN"/>
    <property type="match status" value="1"/>
</dbReference>